<comment type="caution">
    <text evidence="4">Lacks conserved residue(s) required for the propagation of feature annotation.</text>
</comment>
<dbReference type="GO" id="GO:0006508">
    <property type="term" value="P:proteolysis"/>
    <property type="evidence" value="ECO:0007669"/>
    <property type="project" value="UniProtKB-KW"/>
</dbReference>
<evidence type="ECO:0000256" key="3">
    <source>
        <dbReference type="ARBA" id="ARBA00022825"/>
    </source>
</evidence>
<reference evidence="6 7" key="1">
    <citation type="submission" date="2019-02" db="EMBL/GenBank/DDBJ databases">
        <title>Genome sequencing of the rare red list fungi Hericium alpestre (H. flagellum).</title>
        <authorList>
            <person name="Buettner E."/>
            <person name="Kellner H."/>
        </authorList>
    </citation>
    <scope>NUCLEOTIDE SEQUENCE [LARGE SCALE GENOMIC DNA]</scope>
    <source>
        <strain evidence="6 7">DSM 108284</strain>
    </source>
</reference>
<dbReference type="GO" id="GO:0008240">
    <property type="term" value="F:tripeptidyl-peptidase activity"/>
    <property type="evidence" value="ECO:0007669"/>
    <property type="project" value="TreeGrafter"/>
</dbReference>
<evidence type="ECO:0000259" key="5">
    <source>
        <dbReference type="PROSITE" id="PS51695"/>
    </source>
</evidence>
<name>A0A4Z0A5B5_9AGAM</name>
<proteinExistence type="predicted"/>
<evidence type="ECO:0000313" key="7">
    <source>
        <dbReference type="Proteomes" id="UP000298061"/>
    </source>
</evidence>
<accession>A0A4Z0A5B5</accession>
<dbReference type="Gene3D" id="3.40.50.200">
    <property type="entry name" value="Peptidase S8/S53 domain"/>
    <property type="match status" value="1"/>
</dbReference>
<keyword evidence="7" id="KW-1185">Reference proteome</keyword>
<dbReference type="InterPro" id="IPR000209">
    <property type="entry name" value="Peptidase_S8/S53_dom"/>
</dbReference>
<dbReference type="CDD" id="cd04056">
    <property type="entry name" value="Peptidases_S53"/>
    <property type="match status" value="1"/>
</dbReference>
<feature type="active site" description="Charge relay system" evidence="4">
    <location>
        <position position="32"/>
    </location>
</feature>
<keyword evidence="2 4" id="KW-0378">Hydrolase</keyword>
<dbReference type="InterPro" id="IPR030400">
    <property type="entry name" value="Sedolisin_dom"/>
</dbReference>
<sequence length="276" mass="28203">MFRSDIPANTTFEVQLTAGGQNPQAPSQASLESDLDVQQTIGIATGIPTTFISVGSEGLLDPVGFLNAVDLLLNETSPPQVLSVSYGTDELGIDNATARAVCNGFAQLGARGVSVIFASGDGGISGGHPDSSCTSSDTFRPVFPATCPYVTAVGATTSTPETAWPSSSGGFSTLFPAPQYQLASPALAAYLSSLNGTYAGRFNASGRAFPDIAAIGDWVPTVWSGQVVENKGTSASAPIFAGVLGLVNAQLRVQGKAADGVVGAVDLEWRRRGGVQ</sequence>
<evidence type="ECO:0000313" key="6">
    <source>
        <dbReference type="EMBL" id="TFY81640.1"/>
    </source>
</evidence>
<dbReference type="InterPro" id="IPR036852">
    <property type="entry name" value="Peptidase_S8/S53_dom_sf"/>
</dbReference>
<dbReference type="Proteomes" id="UP000298061">
    <property type="component" value="Unassembled WGS sequence"/>
</dbReference>
<dbReference type="GO" id="GO:0004252">
    <property type="term" value="F:serine-type endopeptidase activity"/>
    <property type="evidence" value="ECO:0007669"/>
    <property type="project" value="UniProtKB-UniRule"/>
</dbReference>
<keyword evidence="3 4" id="KW-0720">Serine protease</keyword>
<dbReference type="PANTHER" id="PTHR14218:SF15">
    <property type="entry name" value="TRIPEPTIDYL-PEPTIDASE 1"/>
    <property type="match status" value="1"/>
</dbReference>
<comment type="caution">
    <text evidence="6">The sequence shown here is derived from an EMBL/GenBank/DDBJ whole genome shotgun (WGS) entry which is preliminary data.</text>
</comment>
<dbReference type="PANTHER" id="PTHR14218">
    <property type="entry name" value="PROTEASE S8 TRIPEPTIDYL PEPTIDASE I CLN2"/>
    <property type="match status" value="1"/>
</dbReference>
<protein>
    <recommendedName>
        <fullName evidence="5">Peptidase S53 domain-containing protein</fullName>
    </recommendedName>
</protein>
<keyword evidence="1 4" id="KW-0645">Protease</keyword>
<dbReference type="SUPFAM" id="SSF52743">
    <property type="entry name" value="Subtilisin-like"/>
    <property type="match status" value="1"/>
</dbReference>
<feature type="domain" description="Peptidase S53" evidence="5">
    <location>
        <begin position="1"/>
        <end position="276"/>
    </location>
</feature>
<dbReference type="InterPro" id="IPR023828">
    <property type="entry name" value="Peptidase_S8_Ser-AS"/>
</dbReference>
<feature type="active site" description="Charge relay system" evidence="4">
    <location>
        <position position="234"/>
    </location>
</feature>
<organism evidence="6 7">
    <name type="scientific">Hericium alpestre</name>
    <dbReference type="NCBI Taxonomy" id="135208"/>
    <lineage>
        <taxon>Eukaryota</taxon>
        <taxon>Fungi</taxon>
        <taxon>Dikarya</taxon>
        <taxon>Basidiomycota</taxon>
        <taxon>Agaricomycotina</taxon>
        <taxon>Agaricomycetes</taxon>
        <taxon>Russulales</taxon>
        <taxon>Hericiaceae</taxon>
        <taxon>Hericium</taxon>
    </lineage>
</organism>
<dbReference type="Pfam" id="PF00082">
    <property type="entry name" value="Peptidase_S8"/>
    <property type="match status" value="1"/>
</dbReference>
<evidence type="ECO:0000256" key="2">
    <source>
        <dbReference type="ARBA" id="ARBA00022801"/>
    </source>
</evidence>
<gene>
    <name evidence="6" type="ORF">EWM64_g2369</name>
</gene>
<dbReference type="PROSITE" id="PS00138">
    <property type="entry name" value="SUBTILASE_SER"/>
    <property type="match status" value="1"/>
</dbReference>
<dbReference type="OrthoDB" id="3261305at2759"/>
<evidence type="ECO:0000256" key="4">
    <source>
        <dbReference type="PROSITE-ProRule" id="PRU01032"/>
    </source>
</evidence>
<evidence type="ECO:0000256" key="1">
    <source>
        <dbReference type="ARBA" id="ARBA00022670"/>
    </source>
</evidence>
<dbReference type="STRING" id="135208.A0A4Z0A5B5"/>
<dbReference type="PROSITE" id="PS51695">
    <property type="entry name" value="SEDOLISIN"/>
    <property type="match status" value="1"/>
</dbReference>
<dbReference type="InterPro" id="IPR050819">
    <property type="entry name" value="Tripeptidyl-peptidase_I"/>
</dbReference>
<dbReference type="EMBL" id="SFCI01000189">
    <property type="protein sequence ID" value="TFY81640.1"/>
    <property type="molecule type" value="Genomic_DNA"/>
</dbReference>
<dbReference type="AlphaFoldDB" id="A0A4Z0A5B5"/>
<feature type="active site" description="Charge relay system" evidence="4">
    <location>
        <position position="36"/>
    </location>
</feature>